<protein>
    <recommendedName>
        <fullName evidence="2">Restriction endonuclease</fullName>
    </recommendedName>
</protein>
<dbReference type="SUPFAM" id="SSF52980">
    <property type="entry name" value="Restriction endonuclease-like"/>
    <property type="match status" value="1"/>
</dbReference>
<gene>
    <name evidence="1" type="ORF">MNBD_BACTEROID03-928</name>
</gene>
<evidence type="ECO:0000313" key="1">
    <source>
        <dbReference type="EMBL" id="VAW09985.1"/>
    </source>
</evidence>
<sequence length="163" mass="18731">EIDVLAEKDGNTFTIECKFHSNGKTVSNVKIPLYINSRFLDVQKMWNANPSKTTYLKQGWVVTNTRFTEDALNYGKCAGLVLLSWNYPEDNGISKNIDHYRLYPITTLTSLTKREKELLIEKDIILTQELLFATDVLKQLRFSTTKIEKVLSEAQKLCDIHPS</sequence>
<proteinExistence type="predicted"/>
<evidence type="ECO:0008006" key="2">
    <source>
        <dbReference type="Google" id="ProtNLM"/>
    </source>
</evidence>
<dbReference type="EMBL" id="UOEL01000009">
    <property type="protein sequence ID" value="VAW09985.1"/>
    <property type="molecule type" value="Genomic_DNA"/>
</dbReference>
<dbReference type="GO" id="GO:0003676">
    <property type="term" value="F:nucleic acid binding"/>
    <property type="evidence" value="ECO:0007669"/>
    <property type="project" value="InterPro"/>
</dbReference>
<accession>A0A3B0SVM4</accession>
<name>A0A3B0SVM4_9ZZZZ</name>
<dbReference type="AlphaFoldDB" id="A0A3B0SVM4"/>
<dbReference type="InterPro" id="IPR011335">
    <property type="entry name" value="Restrct_endonuc-II-like"/>
</dbReference>
<dbReference type="Gene3D" id="3.40.1350.10">
    <property type="match status" value="1"/>
</dbReference>
<organism evidence="1">
    <name type="scientific">hydrothermal vent metagenome</name>
    <dbReference type="NCBI Taxonomy" id="652676"/>
    <lineage>
        <taxon>unclassified sequences</taxon>
        <taxon>metagenomes</taxon>
        <taxon>ecological metagenomes</taxon>
    </lineage>
</organism>
<dbReference type="Gene3D" id="1.10.150.20">
    <property type="entry name" value="5' to 3' exonuclease, C-terminal subdomain"/>
    <property type="match status" value="1"/>
</dbReference>
<dbReference type="InterPro" id="IPR011856">
    <property type="entry name" value="tRNA_endonuc-like_dom_sf"/>
</dbReference>
<reference evidence="1" key="1">
    <citation type="submission" date="2018-06" db="EMBL/GenBank/DDBJ databases">
        <authorList>
            <person name="Zhirakovskaya E."/>
        </authorList>
    </citation>
    <scope>NUCLEOTIDE SEQUENCE</scope>
</reference>
<feature type="non-terminal residue" evidence="1">
    <location>
        <position position="1"/>
    </location>
</feature>